<name>H8L1K5_FRAAD</name>
<dbReference type="AlphaFoldDB" id="H8L1K5"/>
<proteinExistence type="predicted"/>
<evidence type="ECO:0000313" key="1">
    <source>
        <dbReference type="EMBL" id="AFC84733.1"/>
    </source>
</evidence>
<dbReference type="Proteomes" id="UP000005234">
    <property type="component" value="Chromosome"/>
</dbReference>
<gene>
    <name evidence="1" type="ordered locus">Fraau_0236</name>
</gene>
<evidence type="ECO:0000313" key="2">
    <source>
        <dbReference type="Proteomes" id="UP000005234"/>
    </source>
</evidence>
<dbReference type="Pfam" id="PF06897">
    <property type="entry name" value="DUF1269"/>
    <property type="match status" value="1"/>
</dbReference>
<dbReference type="RefSeq" id="WP_014401739.1">
    <property type="nucleotide sequence ID" value="NC_017033.1"/>
</dbReference>
<sequence>MNHNLITLSFAEESKAYQALAELKQAAAEGRVKLVDAVVVSRGFDGQLQVQDGASDGSLATPGWTGTLVGAVVGMLGGPIGVLLGGLAGSLIGDSVSLDKAGNRTSLVEQIAQCIPAGATALIASVKEAAPEVIDDLAASLGGLVLRRPVEAVQAEVDAQTAAAMAAAAEARRVLHEQQKAEWKDKIQHWKGDFSEHLHSLAEKIKDKRAK</sequence>
<dbReference type="EMBL" id="CP003350">
    <property type="protein sequence ID" value="AFC84733.1"/>
    <property type="molecule type" value="Genomic_DNA"/>
</dbReference>
<protein>
    <submittedName>
        <fullName evidence="1">Putative membrane protein</fullName>
    </submittedName>
</protein>
<dbReference type="HOGENOM" id="CLU_107989_1_0_6"/>
<dbReference type="OrthoDB" id="5118230at2"/>
<keyword evidence="2" id="KW-1185">Reference proteome</keyword>
<dbReference type="eggNOG" id="COG4803">
    <property type="taxonomic scope" value="Bacteria"/>
</dbReference>
<accession>H8L1K5</accession>
<dbReference type="InterPro" id="IPR009200">
    <property type="entry name" value="DUF1269_membrane"/>
</dbReference>
<reference evidence="1" key="1">
    <citation type="submission" date="2012-02" db="EMBL/GenBank/DDBJ databases">
        <title>The complete genome of Frateuria aurantia DSM 6220.</title>
        <authorList>
            <consortium name="US DOE Joint Genome Institute (JGI-PGF)"/>
            <person name="Lucas S."/>
            <person name="Copeland A."/>
            <person name="Lapidus A."/>
            <person name="Glavina del Rio T."/>
            <person name="Dalin E."/>
            <person name="Tice H."/>
            <person name="Bruce D."/>
            <person name="Goodwin L."/>
            <person name="Pitluck S."/>
            <person name="Peters L."/>
            <person name="Ovchinnikova G."/>
            <person name="Teshima H."/>
            <person name="Kyrpides N."/>
            <person name="Mavromatis K."/>
            <person name="Ivanova N."/>
            <person name="Brettin T."/>
            <person name="Detter J.C."/>
            <person name="Han C."/>
            <person name="Larimer F."/>
            <person name="Land M."/>
            <person name="Hauser L."/>
            <person name="Markowitz V."/>
            <person name="Cheng J.-F."/>
            <person name="Hugenholtz P."/>
            <person name="Woyke T."/>
            <person name="Wu D."/>
            <person name="Brambilla E."/>
            <person name="Klenk H.-P."/>
            <person name="Eisen J.A."/>
        </authorList>
    </citation>
    <scope>NUCLEOTIDE SEQUENCE</scope>
    <source>
        <strain evidence="1">DSM 6220</strain>
    </source>
</reference>
<organism evidence="1 2">
    <name type="scientific">Frateuria aurantia (strain ATCC 33424 / DSM 6220 / KCTC 2777 / LMG 1558 / NBRC 3245 / NCIMB 13370)</name>
    <name type="common">Acetobacter aurantius</name>
    <dbReference type="NCBI Taxonomy" id="767434"/>
    <lineage>
        <taxon>Bacteria</taxon>
        <taxon>Pseudomonadati</taxon>
        <taxon>Pseudomonadota</taxon>
        <taxon>Gammaproteobacteria</taxon>
        <taxon>Lysobacterales</taxon>
        <taxon>Rhodanobacteraceae</taxon>
        <taxon>Frateuria</taxon>
    </lineage>
</organism>
<dbReference type="KEGG" id="fau:Fraau_0236"/>